<evidence type="ECO:0000313" key="3">
    <source>
        <dbReference type="Proteomes" id="UP001141327"/>
    </source>
</evidence>
<dbReference type="Pfam" id="PF08719">
    <property type="entry name" value="NADAR"/>
    <property type="match status" value="1"/>
</dbReference>
<keyword evidence="3" id="KW-1185">Reference proteome</keyword>
<dbReference type="InterPro" id="IPR037238">
    <property type="entry name" value="YbiA-like_sf"/>
</dbReference>
<proteinExistence type="predicted"/>
<feature type="domain" description="NADAR" evidence="1">
    <location>
        <begin position="5"/>
        <end position="146"/>
    </location>
</feature>
<protein>
    <submittedName>
        <fullName evidence="2">GTP cyclohydrolase II</fullName>
    </submittedName>
</protein>
<dbReference type="InterPro" id="IPR012816">
    <property type="entry name" value="NADAR"/>
</dbReference>
<name>A0ABQ8USU8_9EUKA</name>
<accession>A0ABQ8USU8</accession>
<gene>
    <name evidence="2" type="ORF">PAPYR_2624</name>
</gene>
<dbReference type="NCBIfam" id="TIGR02464">
    <property type="entry name" value="ribofla_fusion"/>
    <property type="match status" value="1"/>
</dbReference>
<dbReference type="EMBL" id="JAPMOS010000009">
    <property type="protein sequence ID" value="KAJ4461161.1"/>
    <property type="molecule type" value="Genomic_DNA"/>
</dbReference>
<comment type="caution">
    <text evidence="2">The sequence shown here is derived from an EMBL/GenBank/DDBJ whole genome shotgun (WGS) entry which is preliminary data.</text>
</comment>
<sequence length="212" mass="24210">MEPVLFYDKDRPFYEFTNFYDRAPFIDTTRRQWKTSEHYFQAHKFESPALQEEVRNLPFARDAFDFTRRRPADVRKDWRDKNLAIMWDALYFKFTQNPHALRCLLETGNRRLVEHTVKDNFWGDGGDGSGQNKLGQMLMDLRTHLRQHPPAAPAPAPALAFASGPGAYAPAPMAYARVPGAVAQPGGYGGIPMLDLPDPLRGPLRNICFDEP</sequence>
<organism evidence="2 3">
    <name type="scientific">Paratrimastix pyriformis</name>
    <dbReference type="NCBI Taxonomy" id="342808"/>
    <lineage>
        <taxon>Eukaryota</taxon>
        <taxon>Metamonada</taxon>
        <taxon>Preaxostyla</taxon>
        <taxon>Paratrimastigidae</taxon>
        <taxon>Paratrimastix</taxon>
    </lineage>
</organism>
<dbReference type="SUPFAM" id="SSF143990">
    <property type="entry name" value="YbiA-like"/>
    <property type="match status" value="1"/>
</dbReference>
<reference evidence="2" key="1">
    <citation type="journal article" date="2022" name="bioRxiv">
        <title>Genomics of Preaxostyla Flagellates Illuminates Evolutionary Transitions and the Path Towards Mitochondrial Loss.</title>
        <authorList>
            <person name="Novak L.V.F."/>
            <person name="Treitli S.C."/>
            <person name="Pyrih J."/>
            <person name="Halakuc P."/>
            <person name="Pipaliya S.V."/>
            <person name="Vacek V."/>
            <person name="Brzon O."/>
            <person name="Soukal P."/>
            <person name="Eme L."/>
            <person name="Dacks J.B."/>
            <person name="Karnkowska A."/>
            <person name="Elias M."/>
            <person name="Hampl V."/>
        </authorList>
    </citation>
    <scope>NUCLEOTIDE SEQUENCE</scope>
    <source>
        <strain evidence="2">RCP-MX</strain>
    </source>
</reference>
<evidence type="ECO:0000313" key="2">
    <source>
        <dbReference type="EMBL" id="KAJ4461161.1"/>
    </source>
</evidence>
<dbReference type="Gene3D" id="1.10.357.40">
    <property type="entry name" value="YbiA-like"/>
    <property type="match status" value="1"/>
</dbReference>
<dbReference type="CDD" id="cd15457">
    <property type="entry name" value="NADAR"/>
    <property type="match status" value="1"/>
</dbReference>
<evidence type="ECO:0000259" key="1">
    <source>
        <dbReference type="Pfam" id="PF08719"/>
    </source>
</evidence>
<dbReference type="Proteomes" id="UP001141327">
    <property type="component" value="Unassembled WGS sequence"/>
</dbReference>